<dbReference type="GO" id="GO:0009349">
    <property type="term" value="C:riboflavin synthase complex"/>
    <property type="evidence" value="ECO:0007669"/>
    <property type="project" value="UniProtKB-UniRule"/>
</dbReference>
<feature type="binding site" evidence="7">
    <location>
        <begin position="70"/>
        <end position="72"/>
    </location>
    <ligand>
        <name>5-amino-6-(D-ribitylamino)uracil</name>
        <dbReference type="ChEBI" id="CHEBI:15934"/>
    </ligand>
</feature>
<protein>
    <recommendedName>
        <fullName evidence="3 7">6,7-dimethyl-8-ribityllumazine synthase</fullName>
        <shortName evidence="7">DMRL synthase</shortName>
        <shortName evidence="7">LS</shortName>
        <shortName evidence="7">Lumazine synthase</shortName>
        <ecNumber evidence="3 7">2.5.1.78</ecNumber>
    </recommendedName>
</protein>
<evidence type="ECO:0000313" key="9">
    <source>
        <dbReference type="Proteomes" id="UP000006681"/>
    </source>
</evidence>
<comment type="pathway">
    <text evidence="1 7">Cofactor biosynthesis; riboflavin biosynthesis; riboflavin from 2-hydroxy-3-oxobutyl phosphate and 5-amino-6-(D-ribitylamino)uracil: step 1/2.</text>
</comment>
<dbReference type="CDD" id="cd09211">
    <property type="entry name" value="Lumazine_synthase_archaeal"/>
    <property type="match status" value="1"/>
</dbReference>
<dbReference type="FunFam" id="3.40.50.960:FF:000003">
    <property type="entry name" value="6,7-dimethyl-8-ribityllumazine synthase"/>
    <property type="match status" value="1"/>
</dbReference>
<dbReference type="EMBL" id="CP002100">
    <property type="protein sequence ID" value="ADN51883.1"/>
    <property type="molecule type" value="Genomic_DNA"/>
</dbReference>
<comment type="function">
    <text evidence="7">Catalyzes the formation of 6,7-dimethyl-8-ribityllumazine by condensation of 5-amino-6-(D-ribitylamino)uracil with 3,4-dihydroxy-2-butanone 4-phosphate. This is the penultimate step in the biosynthesis of riboflavin.</text>
</comment>
<feature type="binding site" evidence="7">
    <location>
        <begin position="46"/>
        <end position="48"/>
    </location>
    <ligand>
        <name>5-amino-6-(D-ribitylamino)uracil</name>
        <dbReference type="ChEBI" id="CHEBI:15934"/>
    </ligand>
</feature>
<dbReference type="SUPFAM" id="SSF52121">
    <property type="entry name" value="Lumazine synthase"/>
    <property type="match status" value="1"/>
</dbReference>
<dbReference type="PANTHER" id="PTHR21058:SF0">
    <property type="entry name" value="6,7-DIMETHYL-8-RIBITYLLUMAZINE SYNTHASE"/>
    <property type="match status" value="1"/>
</dbReference>
<comment type="catalytic activity">
    <reaction evidence="6 7">
        <text>(2S)-2-hydroxy-3-oxobutyl phosphate + 5-amino-6-(D-ribitylamino)uracil = 6,7-dimethyl-8-(1-D-ribityl)lumazine + phosphate + 2 H2O + H(+)</text>
        <dbReference type="Rhea" id="RHEA:26152"/>
        <dbReference type="ChEBI" id="CHEBI:15377"/>
        <dbReference type="ChEBI" id="CHEBI:15378"/>
        <dbReference type="ChEBI" id="CHEBI:15934"/>
        <dbReference type="ChEBI" id="CHEBI:43474"/>
        <dbReference type="ChEBI" id="CHEBI:58201"/>
        <dbReference type="ChEBI" id="CHEBI:58830"/>
        <dbReference type="EC" id="2.5.1.78"/>
    </reaction>
</comment>
<dbReference type="RefSeq" id="WP_013337608.1">
    <property type="nucleotide sequence ID" value="NC_014537.1"/>
</dbReference>
<dbReference type="STRING" id="572478.Vdis_2519"/>
<reference evidence="9" key="2">
    <citation type="journal article" date="2010" name="Stand. Genomic Sci.">
        <title>Complete genome sequence of Vulcanisaeta distributa type strain (IC-017T).</title>
        <authorList>
            <person name="Mavromatis K."/>
            <person name="Sikorski J."/>
            <person name="Pabst E."/>
            <person name="Teshima H."/>
            <person name="Lapidus A."/>
            <person name="Lucas S."/>
            <person name="Nolan M."/>
            <person name="Glavina Del Rio T."/>
            <person name="Cheng J."/>
            <person name="Bruce D."/>
            <person name="Goodwin L."/>
            <person name="Pitluck S."/>
            <person name="Liolios K."/>
            <person name="Ivanova N."/>
            <person name="Mikhailova N."/>
            <person name="Pati A."/>
            <person name="Chen A."/>
            <person name="Palaniappan K."/>
            <person name="Land M."/>
            <person name="Hauser L."/>
            <person name="Chang Y."/>
            <person name="Jeffries C."/>
            <person name="Rohde M."/>
            <person name="Spring S."/>
            <person name="Goker M."/>
            <person name="Wirth R."/>
            <person name="Woyke T."/>
            <person name="Bristow J."/>
            <person name="Eisen J."/>
            <person name="Markowitz V."/>
            <person name="Hugenholtz P."/>
            <person name="Klenk H."/>
            <person name="Kyrpides N."/>
        </authorList>
    </citation>
    <scope>NUCLEOTIDE SEQUENCE [LARGE SCALE GENOMIC DNA]</scope>
    <source>
        <strain evidence="9">DSM 14429 / JCM 11212 / NBRC 100878 / IC-017</strain>
    </source>
</reference>
<dbReference type="HOGENOM" id="CLU_089358_3_1_2"/>
<gene>
    <name evidence="7" type="primary">ribH</name>
    <name evidence="8" type="ordered locus">Vdis_2519</name>
</gene>
<dbReference type="NCBIfam" id="TIGR00114">
    <property type="entry name" value="lumazine-synth"/>
    <property type="match status" value="1"/>
</dbReference>
<dbReference type="InterPro" id="IPR034964">
    <property type="entry name" value="LS"/>
</dbReference>
<dbReference type="EC" id="2.5.1.78" evidence="3 7"/>
<dbReference type="GO" id="GO:0000906">
    <property type="term" value="F:6,7-dimethyl-8-ribityllumazine synthase activity"/>
    <property type="evidence" value="ECO:0007669"/>
    <property type="project" value="UniProtKB-UniRule"/>
</dbReference>
<evidence type="ECO:0000256" key="2">
    <source>
        <dbReference type="ARBA" id="ARBA00007424"/>
    </source>
</evidence>
<organism evidence="8 9">
    <name type="scientific">Vulcanisaeta distributa (strain DSM 14429 / JCM 11212 / NBRC 100878 / IC-017)</name>
    <dbReference type="NCBI Taxonomy" id="572478"/>
    <lineage>
        <taxon>Archaea</taxon>
        <taxon>Thermoproteota</taxon>
        <taxon>Thermoprotei</taxon>
        <taxon>Thermoproteales</taxon>
        <taxon>Thermoproteaceae</taxon>
        <taxon>Vulcanisaeta</taxon>
    </lineage>
</organism>
<dbReference type="AlphaFoldDB" id="E1QS51"/>
<dbReference type="PANTHER" id="PTHR21058">
    <property type="entry name" value="6,7-DIMETHYL-8-RIBITYLLUMAZINE SYNTHASE DMRL SYNTHASE LUMAZINE SYNTHASE"/>
    <property type="match status" value="1"/>
</dbReference>
<dbReference type="KEGG" id="vdi:Vdis_2519"/>
<dbReference type="GO" id="GO:0009231">
    <property type="term" value="P:riboflavin biosynthetic process"/>
    <property type="evidence" value="ECO:0007669"/>
    <property type="project" value="UniProtKB-UniRule"/>
</dbReference>
<feature type="active site" description="Proton donor" evidence="7">
    <location>
        <position position="78"/>
    </location>
</feature>
<keyword evidence="4 7" id="KW-0686">Riboflavin biosynthesis</keyword>
<keyword evidence="5 7" id="KW-0808">Transferase</keyword>
<evidence type="ECO:0000256" key="5">
    <source>
        <dbReference type="ARBA" id="ARBA00022679"/>
    </source>
</evidence>
<dbReference type="Gene3D" id="3.40.50.960">
    <property type="entry name" value="Lumazine/riboflavin synthase"/>
    <property type="match status" value="1"/>
</dbReference>
<evidence type="ECO:0000256" key="1">
    <source>
        <dbReference type="ARBA" id="ARBA00004917"/>
    </source>
</evidence>
<dbReference type="UniPathway" id="UPA00275">
    <property type="reaction ID" value="UER00404"/>
</dbReference>
<dbReference type="InterPro" id="IPR036467">
    <property type="entry name" value="LS/RS_sf"/>
</dbReference>
<feature type="binding site" evidence="7">
    <location>
        <position position="14"/>
    </location>
    <ligand>
        <name>5-amino-6-(D-ribitylamino)uracil</name>
        <dbReference type="ChEBI" id="CHEBI:15934"/>
    </ligand>
</feature>
<evidence type="ECO:0000256" key="3">
    <source>
        <dbReference type="ARBA" id="ARBA00012664"/>
    </source>
</evidence>
<evidence type="ECO:0000256" key="4">
    <source>
        <dbReference type="ARBA" id="ARBA00022619"/>
    </source>
</evidence>
<evidence type="ECO:0000256" key="7">
    <source>
        <dbReference type="HAMAP-Rule" id="MF_00178"/>
    </source>
</evidence>
<dbReference type="GeneID" id="9753478"/>
<name>E1QS51_VULDI</name>
<feature type="binding site" evidence="7">
    <location>
        <position position="118"/>
    </location>
    <ligand>
        <name>(2S)-2-hydroxy-3-oxobutyl phosphate</name>
        <dbReference type="ChEBI" id="CHEBI:58830"/>
    </ligand>
</feature>
<sequence>MADRVRLAIVVAEFNYDVTYLMLQKALEHARFLGAEVTYVAKVPGTYDMPVIVDELLRRDDVDAVAAIGAVIQGETKHDEVVAHQAARKLMDLSVEHRKPVGMGIIGPGANRVQALERAEEYARRAVEAAVKLARRLELLRGSKYTGTTVFIE</sequence>
<accession>E1QS51</accession>
<dbReference type="OrthoDB" id="7610at2157"/>
<feature type="binding site" evidence="7">
    <location>
        <position position="103"/>
    </location>
    <ligand>
        <name>5-amino-6-(D-ribitylamino)uracil</name>
        <dbReference type="ChEBI" id="CHEBI:15934"/>
    </ligand>
</feature>
<evidence type="ECO:0000256" key="6">
    <source>
        <dbReference type="ARBA" id="ARBA00048785"/>
    </source>
</evidence>
<dbReference type="InterPro" id="IPR002180">
    <property type="entry name" value="LS/RS"/>
</dbReference>
<dbReference type="Pfam" id="PF00885">
    <property type="entry name" value="DMRL_synthase"/>
    <property type="match status" value="1"/>
</dbReference>
<comment type="similarity">
    <text evidence="2 7">Belongs to the DMRL synthase family.</text>
</comment>
<proteinExistence type="inferred from homology"/>
<dbReference type="eggNOG" id="arCOG01323">
    <property type="taxonomic scope" value="Archaea"/>
</dbReference>
<keyword evidence="9" id="KW-1185">Reference proteome</keyword>
<feature type="binding site" evidence="7">
    <location>
        <begin position="75"/>
        <end position="76"/>
    </location>
    <ligand>
        <name>(2S)-2-hydroxy-3-oxobutyl phosphate</name>
        <dbReference type="ChEBI" id="CHEBI:58830"/>
    </ligand>
</feature>
<dbReference type="Proteomes" id="UP000006681">
    <property type="component" value="Chromosome"/>
</dbReference>
<dbReference type="HAMAP" id="MF_00178">
    <property type="entry name" value="Lumazine_synth"/>
    <property type="match status" value="1"/>
</dbReference>
<reference evidence="8 9" key="1">
    <citation type="journal article" date="2010" name="Stand. Genomic Sci.">
        <title>Complete genome sequence of Vulcanisaeta distributa type strain (IC-017).</title>
        <authorList>
            <person name="Mavromatis K."/>
            <person name="Sikorski J."/>
            <person name="Pabst E."/>
            <person name="Teshima H."/>
            <person name="Lapidus A."/>
            <person name="Lucas S."/>
            <person name="Nolan M."/>
            <person name="Glavina Del Rio T."/>
            <person name="Cheng J.F."/>
            <person name="Bruce D."/>
            <person name="Goodwin L."/>
            <person name="Pitluck S."/>
            <person name="Liolios K."/>
            <person name="Ivanova N."/>
            <person name="Mikhailova N."/>
            <person name="Pati A."/>
            <person name="Chen A."/>
            <person name="Palaniappan K."/>
            <person name="Land M."/>
            <person name="Hauser L."/>
            <person name="Chang Y.J."/>
            <person name="Jeffries C.D."/>
            <person name="Rohde M."/>
            <person name="Spring S."/>
            <person name="Goker M."/>
            <person name="Wirth R."/>
            <person name="Woyke T."/>
            <person name="Bristow J."/>
            <person name="Eisen J.A."/>
            <person name="Markowitz V."/>
            <person name="Hugenholtz P."/>
            <person name="Klenk H.P."/>
            <person name="Kyrpides N.C."/>
        </authorList>
    </citation>
    <scope>NUCLEOTIDE SEQUENCE [LARGE SCALE GENOMIC DNA]</scope>
    <source>
        <strain evidence="9">DSM 14429 / JCM 11212 / NBRC 100878 / IC-017</strain>
    </source>
</reference>
<evidence type="ECO:0000313" key="8">
    <source>
        <dbReference type="EMBL" id="ADN51883.1"/>
    </source>
</evidence>